<protein>
    <submittedName>
        <fullName evidence="1">Uncharacterized protein</fullName>
    </submittedName>
</protein>
<dbReference type="EMBL" id="HE577327">
    <property type="protein sequence ID" value="CCC96473.1"/>
    <property type="molecule type" value="Genomic_DNA"/>
</dbReference>
<gene>
    <name evidence="1" type="ORF">AZOBR_10260</name>
</gene>
<reference evidence="1 2" key="1">
    <citation type="journal article" date="2011" name="PLoS Genet.">
        <title>Azospirillum genomes reveal transition of bacteria from aquatic to terrestrial environments.</title>
        <authorList>
            <person name="Wisniewski-Dye F."/>
            <person name="Borziak K."/>
            <person name="Khalsa-Moyers G."/>
            <person name="Alexandre G."/>
            <person name="Sukharnikov L.O."/>
            <person name="Wuichet K."/>
            <person name="Hurst G.B."/>
            <person name="McDonald W.H."/>
            <person name="Robertson J.S."/>
            <person name="Barbe V."/>
            <person name="Calteau A."/>
            <person name="Rouy Z."/>
            <person name="Mangenot S."/>
            <person name="Prigent-Combaret C."/>
            <person name="Normand P."/>
            <person name="Boyer M."/>
            <person name="Siguier P."/>
            <person name="Dessaux Y."/>
            <person name="Elmerich C."/>
            <person name="Condemine G."/>
            <person name="Krishnen G."/>
            <person name="Kennedy I."/>
            <person name="Paterson A.H."/>
            <person name="Gonzalez V."/>
            <person name="Mavingui P."/>
            <person name="Zhulin I.B."/>
        </authorList>
    </citation>
    <scope>NUCLEOTIDE SEQUENCE [LARGE SCALE GENOMIC DNA]</scope>
    <source>
        <strain evidence="1 2">Sp245</strain>
    </source>
</reference>
<dbReference type="KEGG" id="abs:AZOBR_10260"/>
<evidence type="ECO:0000313" key="1">
    <source>
        <dbReference type="EMBL" id="CCC96473.1"/>
    </source>
</evidence>
<organism evidence="1 2">
    <name type="scientific">Azospirillum baldaniorum</name>
    <dbReference type="NCBI Taxonomy" id="1064539"/>
    <lineage>
        <taxon>Bacteria</taxon>
        <taxon>Pseudomonadati</taxon>
        <taxon>Pseudomonadota</taxon>
        <taxon>Alphaproteobacteria</taxon>
        <taxon>Rhodospirillales</taxon>
        <taxon>Azospirillaceae</taxon>
        <taxon>Azospirillum</taxon>
    </lineage>
</organism>
<dbReference type="AlphaFoldDB" id="A0A9P1JN12"/>
<name>A0A9P1JN12_9PROT</name>
<evidence type="ECO:0000313" key="2">
    <source>
        <dbReference type="Proteomes" id="UP000007319"/>
    </source>
</evidence>
<sequence>MLQGPPLHILGLLEAGATGVRIRSASYVNLPPSLTVRTQRWCNLRGSGPSRPGQTGEIE</sequence>
<dbReference type="Proteomes" id="UP000007319">
    <property type="component" value="Chromosome"/>
</dbReference>
<accession>A0A9P1JN12</accession>
<keyword evidence="2" id="KW-1185">Reference proteome</keyword>
<proteinExistence type="predicted"/>